<dbReference type="Pfam" id="PF23190">
    <property type="entry name" value="LHD_TRPY1"/>
    <property type="match status" value="1"/>
</dbReference>
<feature type="domain" description="Calcium channel YVC1-like C-terminal transmembrane" evidence="4">
    <location>
        <begin position="187"/>
        <end position="287"/>
    </location>
</feature>
<dbReference type="PANTHER" id="PTHR35859:SF1">
    <property type="entry name" value="NONSELECTIVE CATION CHANNEL PROTEIN"/>
    <property type="match status" value="1"/>
</dbReference>
<evidence type="ECO:0000313" key="5">
    <source>
        <dbReference type="EMBL" id="KAF9812610.1"/>
    </source>
</evidence>
<keyword evidence="1" id="KW-0175">Coiled coil</keyword>
<evidence type="ECO:0000256" key="2">
    <source>
        <dbReference type="SAM" id="MobiDB-lite"/>
    </source>
</evidence>
<dbReference type="InterPro" id="IPR052971">
    <property type="entry name" value="TRP_calcium_channel"/>
</dbReference>
<dbReference type="EMBL" id="JADOXO010000127">
    <property type="protein sequence ID" value="KAF9812610.1"/>
    <property type="molecule type" value="Genomic_DNA"/>
</dbReference>
<feature type="region of interest" description="Disordered" evidence="2">
    <location>
        <begin position="340"/>
        <end position="398"/>
    </location>
</feature>
<organism evidence="5 6">
    <name type="scientific">Rhodonia placenta</name>
    <dbReference type="NCBI Taxonomy" id="104341"/>
    <lineage>
        <taxon>Eukaryota</taxon>
        <taxon>Fungi</taxon>
        <taxon>Dikarya</taxon>
        <taxon>Basidiomycota</taxon>
        <taxon>Agaricomycotina</taxon>
        <taxon>Agaricomycetes</taxon>
        <taxon>Polyporales</taxon>
        <taxon>Adustoporiaceae</taxon>
        <taxon>Rhodonia</taxon>
    </lineage>
</organism>
<evidence type="ECO:0000256" key="1">
    <source>
        <dbReference type="SAM" id="Coils"/>
    </source>
</evidence>
<feature type="coiled-coil region" evidence="1">
    <location>
        <begin position="526"/>
        <end position="553"/>
    </location>
</feature>
<feature type="region of interest" description="Disordered" evidence="2">
    <location>
        <begin position="459"/>
        <end position="523"/>
    </location>
</feature>
<dbReference type="InterPro" id="IPR056336">
    <property type="entry name" value="YVC1_C"/>
</dbReference>
<dbReference type="PANTHER" id="PTHR35859">
    <property type="entry name" value="NONSELECTIVE CATION CHANNEL PROTEIN"/>
    <property type="match status" value="1"/>
</dbReference>
<comment type="caution">
    <text evidence="5">The sequence shown here is derived from an EMBL/GenBank/DDBJ whole genome shotgun (WGS) entry which is preliminary data.</text>
</comment>
<dbReference type="Proteomes" id="UP000639403">
    <property type="component" value="Unassembled WGS sequence"/>
</dbReference>
<dbReference type="AlphaFoldDB" id="A0A8H7P0Y3"/>
<gene>
    <name evidence="5" type="ORF">IEO21_06081</name>
</gene>
<protein>
    <submittedName>
        <fullName evidence="5">Uncharacterized protein</fullName>
    </submittedName>
</protein>
<accession>A0A8H7P0Y3</accession>
<dbReference type="InterPro" id="IPR056337">
    <property type="entry name" value="LHD_YVC1"/>
</dbReference>
<sequence length="554" mass="61579">MSEAQAETQPLLHANDAEATEVYPVIQMIRAHYIGMGYTPFCASLTAPDLTYTLVRPLEEKYNALQRRGNMSIVFCLLLNRVYFKRDDHLTTAALSRTRAMLCEILAIRTLRQHAHNMLELALAITTSWPVYSGAPEELLQRAREERDDDLEDRVGNAIELAILGQAKRFTNSSACQKVIDGIWWHLFLTTTGEFTILSNTFATINDDATAEAMFRRAVLTIEGVKADPLFSYQPPINLVALCIMLPASYILSPRWFHKVSSVFCRLTSFPTLLLIAWYERQAKRSGAFTFSETISAAADKIFDTLPRSLKRLTFFEGLSGPDADIDAIFELEDAYDESALDEEDSEQTVPVENSRQRRLSQMSRRQTSQASGPTTPPRSSAKTEQLSSSSSVPLPRTRVNSTFMRGLELAHNVSSPLAQVFQPLVVGDDHQDEQSSDHNNALVSYGPATRRRLSSMVRRPTAPPADPFGGPSQPQPIGARRFPTGVSPSKRSGVLNASLLSESPDAKPGSEHMATMEEAEESIGMSALAKRLDSIEQQQKRIEDLLLRLANRG</sequence>
<evidence type="ECO:0000313" key="6">
    <source>
        <dbReference type="Proteomes" id="UP000639403"/>
    </source>
</evidence>
<name>A0A8H7P0Y3_9APHY</name>
<evidence type="ECO:0000259" key="3">
    <source>
        <dbReference type="Pfam" id="PF23190"/>
    </source>
</evidence>
<feature type="compositionally biased region" description="Low complexity" evidence="2">
    <location>
        <begin position="360"/>
        <end position="370"/>
    </location>
</feature>
<evidence type="ECO:0000259" key="4">
    <source>
        <dbReference type="Pfam" id="PF23317"/>
    </source>
</evidence>
<feature type="compositionally biased region" description="Polar residues" evidence="2">
    <location>
        <begin position="371"/>
        <end position="398"/>
    </location>
</feature>
<proteinExistence type="predicted"/>
<dbReference type="Pfam" id="PF23317">
    <property type="entry name" value="YVC1_C"/>
    <property type="match status" value="1"/>
</dbReference>
<reference evidence="5" key="1">
    <citation type="submission" date="2020-11" db="EMBL/GenBank/DDBJ databases">
        <authorList>
            <person name="Koelle M."/>
            <person name="Horta M.A.C."/>
            <person name="Nowrousian M."/>
            <person name="Ohm R.A."/>
            <person name="Benz P."/>
            <person name="Pilgard A."/>
        </authorList>
    </citation>
    <scope>NUCLEOTIDE SEQUENCE</scope>
    <source>
        <strain evidence="5">FPRL280</strain>
    </source>
</reference>
<feature type="domain" description="YVC1 N-terminal linker helical" evidence="3">
    <location>
        <begin position="44"/>
        <end position="184"/>
    </location>
</feature>
<reference evidence="5" key="2">
    <citation type="journal article" name="Front. Microbiol.">
        <title>Degradative Capacity of Two Strains of Rhodonia placenta: From Phenotype to Genotype.</title>
        <authorList>
            <person name="Kolle M."/>
            <person name="Horta M.A.C."/>
            <person name="Nowrousian M."/>
            <person name="Ohm R.A."/>
            <person name="Benz J.P."/>
            <person name="Pilgard A."/>
        </authorList>
    </citation>
    <scope>NUCLEOTIDE SEQUENCE</scope>
    <source>
        <strain evidence="5">FPRL280</strain>
    </source>
</reference>